<dbReference type="EMBL" id="JAWDGP010005465">
    <property type="protein sequence ID" value="KAK3756823.1"/>
    <property type="molecule type" value="Genomic_DNA"/>
</dbReference>
<accession>A0AAE1D549</accession>
<comment type="caution">
    <text evidence="1">The sequence shown here is derived from an EMBL/GenBank/DDBJ whole genome shotgun (WGS) entry which is preliminary data.</text>
</comment>
<gene>
    <name evidence="1" type="ORF">RRG08_066571</name>
</gene>
<evidence type="ECO:0000313" key="2">
    <source>
        <dbReference type="Proteomes" id="UP001283361"/>
    </source>
</evidence>
<evidence type="ECO:0000313" key="1">
    <source>
        <dbReference type="EMBL" id="KAK3756823.1"/>
    </source>
</evidence>
<proteinExistence type="predicted"/>
<reference evidence="1" key="1">
    <citation type="journal article" date="2023" name="G3 (Bethesda)">
        <title>A reference genome for the long-term kleptoplast-retaining sea slug Elysia crispata morphotype clarki.</title>
        <authorList>
            <person name="Eastman K.E."/>
            <person name="Pendleton A.L."/>
            <person name="Shaikh M.A."/>
            <person name="Suttiyut T."/>
            <person name="Ogas R."/>
            <person name="Tomko P."/>
            <person name="Gavelis G."/>
            <person name="Widhalm J.R."/>
            <person name="Wisecaver J.H."/>
        </authorList>
    </citation>
    <scope>NUCLEOTIDE SEQUENCE</scope>
    <source>
        <strain evidence="1">ECLA1</strain>
    </source>
</reference>
<sequence>MLLVRRCKLALSSARAGSELTATRQLPDSFWCGHWSLQLELLMTPRLSYCAAAAFGAYDHLGRGRRLS</sequence>
<dbReference type="AlphaFoldDB" id="A0AAE1D549"/>
<keyword evidence="2" id="KW-1185">Reference proteome</keyword>
<dbReference type="Proteomes" id="UP001283361">
    <property type="component" value="Unassembled WGS sequence"/>
</dbReference>
<protein>
    <submittedName>
        <fullName evidence="1">Uncharacterized protein</fullName>
    </submittedName>
</protein>
<name>A0AAE1D549_9GAST</name>
<organism evidence="1 2">
    <name type="scientific">Elysia crispata</name>
    <name type="common">lettuce slug</name>
    <dbReference type="NCBI Taxonomy" id="231223"/>
    <lineage>
        <taxon>Eukaryota</taxon>
        <taxon>Metazoa</taxon>
        <taxon>Spiralia</taxon>
        <taxon>Lophotrochozoa</taxon>
        <taxon>Mollusca</taxon>
        <taxon>Gastropoda</taxon>
        <taxon>Heterobranchia</taxon>
        <taxon>Euthyneura</taxon>
        <taxon>Panpulmonata</taxon>
        <taxon>Sacoglossa</taxon>
        <taxon>Placobranchoidea</taxon>
        <taxon>Plakobranchidae</taxon>
        <taxon>Elysia</taxon>
    </lineage>
</organism>